<dbReference type="InterPro" id="IPR050595">
    <property type="entry name" value="Bact_response_regulator"/>
</dbReference>
<evidence type="ECO:0000256" key="2">
    <source>
        <dbReference type="PROSITE-ProRule" id="PRU00169"/>
    </source>
</evidence>
<comment type="caution">
    <text evidence="4">The sequence shown here is derived from an EMBL/GenBank/DDBJ whole genome shotgun (WGS) entry which is preliminary data.</text>
</comment>
<dbReference type="Proteomes" id="UP000254266">
    <property type="component" value="Unassembled WGS sequence"/>
</dbReference>
<accession>A0A370DE15</accession>
<dbReference type="GO" id="GO:0000160">
    <property type="term" value="P:phosphorelay signal transduction system"/>
    <property type="evidence" value="ECO:0007669"/>
    <property type="project" value="InterPro"/>
</dbReference>
<gene>
    <name evidence="4" type="ORF">DIZ80_12615</name>
</gene>
<feature type="domain" description="Response regulatory" evidence="3">
    <location>
        <begin position="13"/>
        <end position="124"/>
    </location>
</feature>
<evidence type="ECO:0000259" key="3">
    <source>
        <dbReference type="PROSITE" id="PS50110"/>
    </source>
</evidence>
<proteinExistence type="predicted"/>
<feature type="modified residue" description="4-aspartylphosphate" evidence="2">
    <location>
        <position position="62"/>
    </location>
</feature>
<reference evidence="4 5" key="1">
    <citation type="journal article" date="2018" name="ISME J.">
        <title>Endosymbiont genomes yield clues of tubeworm success.</title>
        <authorList>
            <person name="Li Y."/>
            <person name="Liles M.R."/>
            <person name="Halanych K.M."/>
        </authorList>
    </citation>
    <scope>NUCLEOTIDE SEQUENCE [LARGE SCALE GENOMIC DNA]</scope>
    <source>
        <strain evidence="4">A1464</strain>
    </source>
</reference>
<dbReference type="EMBL" id="QFXC01000011">
    <property type="protein sequence ID" value="RDH83093.1"/>
    <property type="molecule type" value="Genomic_DNA"/>
</dbReference>
<dbReference type="AlphaFoldDB" id="A0A370DE15"/>
<organism evidence="4 5">
    <name type="scientific">endosymbiont of Galathealinum brachiosum</name>
    <dbReference type="NCBI Taxonomy" id="2200906"/>
    <lineage>
        <taxon>Bacteria</taxon>
        <taxon>Pseudomonadati</taxon>
        <taxon>Pseudomonadota</taxon>
        <taxon>Gammaproteobacteria</taxon>
        <taxon>sulfur-oxidizing symbionts</taxon>
    </lineage>
</organism>
<dbReference type="Gene3D" id="3.40.50.2300">
    <property type="match status" value="1"/>
</dbReference>
<dbReference type="PROSITE" id="PS50110">
    <property type="entry name" value="RESPONSE_REGULATORY"/>
    <property type="match status" value="1"/>
</dbReference>
<dbReference type="SUPFAM" id="SSF52172">
    <property type="entry name" value="CheY-like"/>
    <property type="match status" value="1"/>
</dbReference>
<name>A0A370DE15_9GAMM</name>
<sequence>MANRKMKSSSSRTILIVDDEEALSHMLNDLLSGEGYKVLEANNAARALGVLKSTHVDLMISDIIMPGMDGFELVAKVKELYPQVKIQLVSGYSEQIQDDNVLHKKILYKPYSQFDMIDRVKDILSSDGLDNVNQ</sequence>
<keyword evidence="5" id="KW-1185">Reference proteome</keyword>
<dbReference type="PANTHER" id="PTHR44591">
    <property type="entry name" value="STRESS RESPONSE REGULATOR PROTEIN 1"/>
    <property type="match status" value="1"/>
</dbReference>
<keyword evidence="1 2" id="KW-0597">Phosphoprotein</keyword>
<dbReference type="InterPro" id="IPR001789">
    <property type="entry name" value="Sig_transdc_resp-reg_receiver"/>
</dbReference>
<dbReference type="PANTHER" id="PTHR44591:SF21">
    <property type="entry name" value="TWO-COMPONENT RESPONSE REGULATOR"/>
    <property type="match status" value="1"/>
</dbReference>
<evidence type="ECO:0000313" key="4">
    <source>
        <dbReference type="EMBL" id="RDH83093.1"/>
    </source>
</evidence>
<evidence type="ECO:0000313" key="5">
    <source>
        <dbReference type="Proteomes" id="UP000254266"/>
    </source>
</evidence>
<protein>
    <recommendedName>
        <fullName evidence="3">Response regulatory domain-containing protein</fullName>
    </recommendedName>
</protein>
<dbReference type="InterPro" id="IPR011006">
    <property type="entry name" value="CheY-like_superfamily"/>
</dbReference>
<dbReference type="SMART" id="SM00448">
    <property type="entry name" value="REC"/>
    <property type="match status" value="1"/>
</dbReference>
<dbReference type="Pfam" id="PF00072">
    <property type="entry name" value="Response_reg"/>
    <property type="match status" value="1"/>
</dbReference>
<evidence type="ECO:0000256" key="1">
    <source>
        <dbReference type="ARBA" id="ARBA00022553"/>
    </source>
</evidence>